<comment type="similarity">
    <text evidence="2">Belongs to the RRP1 family.</text>
</comment>
<comment type="subcellular location">
    <subcellularLocation>
        <location evidence="1">Nucleus</location>
    </subcellularLocation>
</comment>
<proteinExistence type="inferred from homology"/>
<organism evidence="4 5">
    <name type="scientific">Macrosiphum euphorbiae</name>
    <name type="common">potato aphid</name>
    <dbReference type="NCBI Taxonomy" id="13131"/>
    <lineage>
        <taxon>Eukaryota</taxon>
        <taxon>Metazoa</taxon>
        <taxon>Ecdysozoa</taxon>
        <taxon>Arthropoda</taxon>
        <taxon>Hexapoda</taxon>
        <taxon>Insecta</taxon>
        <taxon>Pterygota</taxon>
        <taxon>Neoptera</taxon>
        <taxon>Paraneoptera</taxon>
        <taxon>Hemiptera</taxon>
        <taxon>Sternorrhyncha</taxon>
        <taxon>Aphidomorpha</taxon>
        <taxon>Aphidoidea</taxon>
        <taxon>Aphididae</taxon>
        <taxon>Macrosiphini</taxon>
        <taxon>Macrosiphum</taxon>
    </lineage>
</organism>
<evidence type="ECO:0000256" key="1">
    <source>
        <dbReference type="ARBA" id="ARBA00004123"/>
    </source>
</evidence>
<dbReference type="Proteomes" id="UP001160148">
    <property type="component" value="Unassembled WGS sequence"/>
</dbReference>
<sequence>MATEVPEAIVDLVAKEIELTQLLTSNDPKTRSDGIKQIKQLLHEHSEDTSDAFQLNDYLIIWRGLFNFMWTSDKPVPQESVTEELSYLIHSCTSYQSKIFFLDAFFLTIKDNWMSIKWHRTNTCMMWVRHCLRQLLFTFVNCDWNLEYMNKFSEILYRALKSFTPSLKTDLQVIFLEELAKVSRGKVPSEALVIILDSFLHYISELNDLMLIREVTQNVFRNLLSPSPDLEKLTAKFQASQKIVDPVNLNNELESVEGDVTNENSNEKNDNPLDLQAGNVSVEIPRINFNPKDVTKVLNKYLTEVDCTRKCLWEITKLTQFYNRLGDCILPNRPNDLKLNTQVLKQKKKKYSSKMVKDGVKRLEMVDSKIKKSGLEVLDHKSLKELNKMGDIVVDRGKIGKSMWKVRHFDNVNTLKENFNLNGSWTVSTIINGINTLRINNDKPPILVPPAFKVEASVFQEKTPKKIQKKVSLTPNFKYLTFNPSLKEINSNKCKSRSKITKINDRSKNKKNKKQNSRFIQIDTPNSINACNKNSLSLSADHGVSATKKFKNSIEAEKSVQSVNTSPFIKKLFTQDNENEEKNKIEDDLTLQAPAGYNVEVPETPENILTKLQKKDSLTPSLTCPSNDSSIRELNKMGEIVVKSGKIGKSIWKVRESNKINTLKENINLNRSWTVSKDTTIDGTNTVCINNSKQPLFVPVGFNVEVLKTPEKKLTKLQKKNSLTPSLTCPSVDSSIKEHNKLGEIVVERRKILKPMWKVRNVDNIRTIKGNLV</sequence>
<reference evidence="4 5" key="1">
    <citation type="submission" date="2023-01" db="EMBL/GenBank/DDBJ databases">
        <authorList>
            <person name="Whitehead M."/>
        </authorList>
    </citation>
    <scope>NUCLEOTIDE SEQUENCE [LARGE SCALE GENOMIC DNA]</scope>
</reference>
<keyword evidence="5" id="KW-1185">Reference proteome</keyword>
<dbReference type="GO" id="GO:0005634">
    <property type="term" value="C:nucleus"/>
    <property type="evidence" value="ECO:0007669"/>
    <property type="project" value="UniProtKB-SubCell"/>
</dbReference>
<evidence type="ECO:0000313" key="4">
    <source>
        <dbReference type="EMBL" id="CAI6357095.1"/>
    </source>
</evidence>
<evidence type="ECO:0000313" key="5">
    <source>
        <dbReference type="Proteomes" id="UP001160148"/>
    </source>
</evidence>
<keyword evidence="3" id="KW-0539">Nucleus</keyword>
<dbReference type="GO" id="GO:0006364">
    <property type="term" value="P:rRNA processing"/>
    <property type="evidence" value="ECO:0007669"/>
    <property type="project" value="InterPro"/>
</dbReference>
<evidence type="ECO:0000256" key="2">
    <source>
        <dbReference type="ARBA" id="ARBA00006374"/>
    </source>
</evidence>
<dbReference type="Pfam" id="PF05997">
    <property type="entry name" value="Nop52"/>
    <property type="match status" value="1"/>
</dbReference>
<name>A0AAV0WMG7_9HEMI</name>
<gene>
    <name evidence="4" type="ORF">MEUPH1_LOCUS12760</name>
</gene>
<dbReference type="EMBL" id="CARXXK010000002">
    <property type="protein sequence ID" value="CAI6357095.1"/>
    <property type="molecule type" value="Genomic_DNA"/>
</dbReference>
<comment type="caution">
    <text evidence="4">The sequence shown here is derived from an EMBL/GenBank/DDBJ whole genome shotgun (WGS) entry which is preliminary data.</text>
</comment>
<protein>
    <submittedName>
        <fullName evidence="4">Uncharacterized protein</fullName>
    </submittedName>
</protein>
<evidence type="ECO:0000256" key="3">
    <source>
        <dbReference type="ARBA" id="ARBA00023242"/>
    </source>
</evidence>
<dbReference type="InterPro" id="IPR010301">
    <property type="entry name" value="RRP1"/>
</dbReference>
<dbReference type="GO" id="GO:0030688">
    <property type="term" value="C:preribosome, small subunit precursor"/>
    <property type="evidence" value="ECO:0007669"/>
    <property type="project" value="InterPro"/>
</dbReference>
<accession>A0AAV0WMG7</accession>
<dbReference type="AlphaFoldDB" id="A0AAV0WMG7"/>